<dbReference type="AlphaFoldDB" id="A0A6A6PGB5"/>
<dbReference type="Proteomes" id="UP000799766">
    <property type="component" value="Unassembled WGS sequence"/>
</dbReference>
<keyword evidence="3" id="KW-1185">Reference proteome</keyword>
<sequence length="294" mass="32393">MPSCLFHKARASIHAFGKGAETEHASQPVDDKDKTVIIANTDSHYARNLGQAFVRKEWTVLGILMCTGEREDNALADTHDVSEAGERAGPSTITWGDLPWAAKTMKEYKLCFKEGCKAHDAGDEDSFDALVAKVKEIGGVDLCICCPSTIGVEGFGRLRLPSARSKWESLRPDDMQDMFNRYAIGPQSTTHVFLTQLRHERMSPRILFLQPSFGPVIGLSSLPHPEPSSTTRGAHNAPTDPDTWDGDRFADRIVDRAILSANLSFRGNPYDEELHCGLKLAPKFEVATEPVPKS</sequence>
<reference evidence="2" key="1">
    <citation type="journal article" date="2020" name="Stud. Mycol.">
        <title>101 Dothideomycetes genomes: a test case for predicting lifestyles and emergence of pathogens.</title>
        <authorList>
            <person name="Haridas S."/>
            <person name="Albert R."/>
            <person name="Binder M."/>
            <person name="Bloem J."/>
            <person name="Labutti K."/>
            <person name="Salamov A."/>
            <person name="Andreopoulos B."/>
            <person name="Baker S."/>
            <person name="Barry K."/>
            <person name="Bills G."/>
            <person name="Bluhm B."/>
            <person name="Cannon C."/>
            <person name="Castanera R."/>
            <person name="Culley D."/>
            <person name="Daum C."/>
            <person name="Ezra D."/>
            <person name="Gonzalez J."/>
            <person name="Henrissat B."/>
            <person name="Kuo A."/>
            <person name="Liang C."/>
            <person name="Lipzen A."/>
            <person name="Lutzoni F."/>
            <person name="Magnuson J."/>
            <person name="Mondo S."/>
            <person name="Nolan M."/>
            <person name="Ohm R."/>
            <person name="Pangilinan J."/>
            <person name="Park H.-J."/>
            <person name="Ramirez L."/>
            <person name="Alfaro M."/>
            <person name="Sun H."/>
            <person name="Tritt A."/>
            <person name="Yoshinaga Y."/>
            <person name="Zwiers L.-H."/>
            <person name="Turgeon B."/>
            <person name="Goodwin S."/>
            <person name="Spatafora J."/>
            <person name="Crous P."/>
            <person name="Grigoriev I."/>
        </authorList>
    </citation>
    <scope>NUCLEOTIDE SEQUENCE</scope>
    <source>
        <strain evidence="2">ATCC 16933</strain>
    </source>
</reference>
<dbReference type="Gene3D" id="3.40.50.720">
    <property type="entry name" value="NAD(P)-binding Rossmann-like Domain"/>
    <property type="match status" value="1"/>
</dbReference>
<name>A0A6A6PGB5_9PEZI</name>
<accession>A0A6A6PGB5</accession>
<evidence type="ECO:0000313" key="2">
    <source>
        <dbReference type="EMBL" id="KAF2462413.1"/>
    </source>
</evidence>
<evidence type="ECO:0000313" key="3">
    <source>
        <dbReference type="Proteomes" id="UP000799766"/>
    </source>
</evidence>
<gene>
    <name evidence="2" type="ORF">BDY21DRAFT_360340</name>
</gene>
<organism evidence="2 3">
    <name type="scientific">Lineolata rhizophorae</name>
    <dbReference type="NCBI Taxonomy" id="578093"/>
    <lineage>
        <taxon>Eukaryota</taxon>
        <taxon>Fungi</taxon>
        <taxon>Dikarya</taxon>
        <taxon>Ascomycota</taxon>
        <taxon>Pezizomycotina</taxon>
        <taxon>Dothideomycetes</taxon>
        <taxon>Dothideomycetes incertae sedis</taxon>
        <taxon>Lineolatales</taxon>
        <taxon>Lineolataceae</taxon>
        <taxon>Lineolata</taxon>
    </lineage>
</organism>
<evidence type="ECO:0000256" key="1">
    <source>
        <dbReference type="SAM" id="MobiDB-lite"/>
    </source>
</evidence>
<protein>
    <submittedName>
        <fullName evidence="2">Uncharacterized protein</fullName>
    </submittedName>
</protein>
<dbReference type="EMBL" id="MU001670">
    <property type="protein sequence ID" value="KAF2462413.1"/>
    <property type="molecule type" value="Genomic_DNA"/>
</dbReference>
<proteinExistence type="predicted"/>
<feature type="region of interest" description="Disordered" evidence="1">
    <location>
        <begin position="223"/>
        <end position="246"/>
    </location>
</feature>